<dbReference type="AlphaFoldDB" id="A0A645D6A9"/>
<comment type="caution">
    <text evidence="1">The sequence shown here is derived from an EMBL/GenBank/DDBJ whole genome shotgun (WGS) entry which is preliminary data.</text>
</comment>
<reference evidence="1" key="1">
    <citation type="submission" date="2019-08" db="EMBL/GenBank/DDBJ databases">
        <authorList>
            <person name="Kucharzyk K."/>
            <person name="Murdoch R.W."/>
            <person name="Higgins S."/>
            <person name="Loffler F."/>
        </authorList>
    </citation>
    <scope>NUCLEOTIDE SEQUENCE</scope>
</reference>
<proteinExistence type="predicted"/>
<protein>
    <submittedName>
        <fullName evidence="1">Uncharacterized protein</fullName>
    </submittedName>
</protein>
<sequence>MRTLGTACRDLVFKGVTTVDELAKIAFLSD</sequence>
<evidence type="ECO:0000313" key="1">
    <source>
        <dbReference type="EMBL" id="MPM84727.1"/>
    </source>
</evidence>
<accession>A0A645D6A9</accession>
<gene>
    <name evidence="1" type="ORF">SDC9_131803</name>
</gene>
<organism evidence="1">
    <name type="scientific">bioreactor metagenome</name>
    <dbReference type="NCBI Taxonomy" id="1076179"/>
    <lineage>
        <taxon>unclassified sequences</taxon>
        <taxon>metagenomes</taxon>
        <taxon>ecological metagenomes</taxon>
    </lineage>
</organism>
<name>A0A645D6A9_9ZZZZ</name>
<dbReference type="EMBL" id="VSSQ01033202">
    <property type="protein sequence ID" value="MPM84727.1"/>
    <property type="molecule type" value="Genomic_DNA"/>
</dbReference>